<protein>
    <submittedName>
        <fullName evidence="3">GNAT family protein</fullName>
        <ecNumber evidence="3">2.-.-.-</ecNumber>
    </submittedName>
</protein>
<evidence type="ECO:0000256" key="1">
    <source>
        <dbReference type="SAM" id="MobiDB-lite"/>
    </source>
</evidence>
<dbReference type="PANTHER" id="PTHR43441:SF2">
    <property type="entry name" value="FAMILY ACETYLTRANSFERASE, PUTATIVE (AFU_ORTHOLOGUE AFUA_7G00850)-RELATED"/>
    <property type="match status" value="1"/>
</dbReference>
<dbReference type="InterPro" id="IPR016181">
    <property type="entry name" value="Acyl_CoA_acyltransferase"/>
</dbReference>
<dbReference type="InterPro" id="IPR000182">
    <property type="entry name" value="GNAT_dom"/>
</dbReference>
<feature type="domain" description="N-acetyltransferase" evidence="2">
    <location>
        <begin position="60"/>
        <end position="202"/>
    </location>
</feature>
<keyword evidence="3" id="KW-0808">Transferase</keyword>
<dbReference type="GO" id="GO:0008999">
    <property type="term" value="F:protein-N-terminal-alanine acetyltransferase activity"/>
    <property type="evidence" value="ECO:0007669"/>
    <property type="project" value="TreeGrafter"/>
</dbReference>
<dbReference type="EMBL" id="CP159578">
    <property type="protein sequence ID" value="XCJ78650.1"/>
    <property type="molecule type" value="Genomic_DNA"/>
</dbReference>
<proteinExistence type="predicted"/>
<reference evidence="3" key="1">
    <citation type="submission" date="2024-06" db="EMBL/GenBank/DDBJ databases">
        <title>Complete genome of Salinicola endophyticus HNIBRBA4755.</title>
        <authorList>
            <person name="Shin S.Y."/>
            <person name="Kang H."/>
            <person name="Song J."/>
        </authorList>
    </citation>
    <scope>NUCLEOTIDE SEQUENCE</scope>
    <source>
        <strain evidence="3">HNIBRBA4755</strain>
    </source>
</reference>
<dbReference type="SUPFAM" id="SSF55729">
    <property type="entry name" value="Acyl-CoA N-acyltransferases (Nat)"/>
    <property type="match status" value="1"/>
</dbReference>
<dbReference type="Gene3D" id="3.40.630.30">
    <property type="match status" value="1"/>
</dbReference>
<feature type="region of interest" description="Disordered" evidence="1">
    <location>
        <begin position="1"/>
        <end position="22"/>
    </location>
</feature>
<evidence type="ECO:0000313" key="3">
    <source>
        <dbReference type="EMBL" id="XCJ78650.1"/>
    </source>
</evidence>
<dbReference type="RefSeq" id="WP_353979624.1">
    <property type="nucleotide sequence ID" value="NZ_CP159578.1"/>
</dbReference>
<dbReference type="InterPro" id="IPR051908">
    <property type="entry name" value="Ribosomal_N-acetyltransferase"/>
</dbReference>
<gene>
    <name evidence="3" type="ORF">ABV408_14570</name>
</gene>
<dbReference type="PROSITE" id="PS51186">
    <property type="entry name" value="GNAT"/>
    <property type="match status" value="1"/>
</dbReference>
<evidence type="ECO:0000259" key="2">
    <source>
        <dbReference type="PROSITE" id="PS51186"/>
    </source>
</evidence>
<dbReference type="GO" id="GO:1990189">
    <property type="term" value="F:protein N-terminal-serine acetyltransferase activity"/>
    <property type="evidence" value="ECO:0007669"/>
    <property type="project" value="TreeGrafter"/>
</dbReference>
<name>A0AB74UD91_9GAMM</name>
<dbReference type="EC" id="2.-.-.-" evidence="3"/>
<dbReference type="GO" id="GO:0005737">
    <property type="term" value="C:cytoplasm"/>
    <property type="evidence" value="ECO:0007669"/>
    <property type="project" value="TreeGrafter"/>
</dbReference>
<dbReference type="Pfam" id="PF13302">
    <property type="entry name" value="Acetyltransf_3"/>
    <property type="match status" value="1"/>
</dbReference>
<dbReference type="PANTHER" id="PTHR43441">
    <property type="entry name" value="RIBOSOMAL-PROTEIN-SERINE ACETYLTRANSFERASE"/>
    <property type="match status" value="1"/>
</dbReference>
<dbReference type="AlphaFoldDB" id="A0AB74UD91"/>
<sequence length="252" mass="28630">MPSSCTENRHGQPIGLPVNAWQPAHRPDHRVLTGRYCRLEPLDVTRHAASLWRAWRHPDPALTDDREGEARWTYLGGRPFTDEPGCRDWLQTMSAGQDPWCYAIIDPHDSHAVGMATYLNIVPDDGRIEIGHLNFSPRMARSRLSSEALMLLMAHAFALGYRRLEWKCDALNAPSRRAAERLGFRFEGVFRQHRVVQGRNRDTAWFSVIDDEWPALHAAHQQWLAPDNFTSAGAQRQPLTHCRAPLDASEGA</sequence>
<dbReference type="FunFam" id="3.40.630.30:FF:000047">
    <property type="entry name" value="Acetyltransferase, GNAT family"/>
    <property type="match status" value="1"/>
</dbReference>
<accession>A0AB74UD91</accession>
<organism evidence="3">
    <name type="scientific">Salinicola endophyticus</name>
    <dbReference type="NCBI Taxonomy" id="1949083"/>
    <lineage>
        <taxon>Bacteria</taxon>
        <taxon>Pseudomonadati</taxon>
        <taxon>Pseudomonadota</taxon>
        <taxon>Gammaproteobacteria</taxon>
        <taxon>Oceanospirillales</taxon>
        <taxon>Halomonadaceae</taxon>
        <taxon>Salinicola</taxon>
    </lineage>
</organism>